<evidence type="ECO:0000313" key="2">
    <source>
        <dbReference type="EMBL" id="VVD00461.1"/>
    </source>
</evidence>
<feature type="region of interest" description="Disordered" evidence="1">
    <location>
        <begin position="184"/>
        <end position="224"/>
    </location>
</feature>
<feature type="compositionally biased region" description="Basic and acidic residues" evidence="1">
    <location>
        <begin position="184"/>
        <end position="198"/>
    </location>
</feature>
<reference evidence="2 3" key="1">
    <citation type="submission" date="2017-07" db="EMBL/GenBank/DDBJ databases">
        <authorList>
            <person name="Talla V."/>
            <person name="Backstrom N."/>
        </authorList>
    </citation>
    <scope>NUCLEOTIDE SEQUENCE [LARGE SCALE GENOMIC DNA]</scope>
</reference>
<gene>
    <name evidence="2" type="ORF">LSINAPIS_LOCUS11090</name>
</gene>
<dbReference type="Proteomes" id="UP000324832">
    <property type="component" value="Unassembled WGS sequence"/>
</dbReference>
<dbReference type="AlphaFoldDB" id="A0A5E4QTE5"/>
<sequence length="257" mass="29583">MLGVDVEKSEDKLNQQTLIITSTVTKNVTEALNKKLESLIEDNTNIKLKITELEQKLHYVDTEKRKNNLVFFGVEEDGKREIDFVEYIKKTIVEAGTPLDCQEISNIYRISAKATKRRPIVVTFTTTWKKHLILKNKSYLPQGIYVKDYSKGVLETRKQLQPKVEEERKKGNIAYLKHDKLVVKKPNEAGREKRKRDQTGSPNWSSQKKSNTNTIAERNSPTKAINKKNIKEIINPNILNYTARGRSTSLSEIPKNQ</sequence>
<dbReference type="Gene3D" id="3.30.70.1820">
    <property type="entry name" value="L1 transposable element, RRM domain"/>
    <property type="match status" value="1"/>
</dbReference>
<dbReference type="EMBL" id="FZQP02004756">
    <property type="protein sequence ID" value="VVD00461.1"/>
    <property type="molecule type" value="Genomic_DNA"/>
</dbReference>
<protein>
    <recommendedName>
        <fullName evidence="4">Endonuclease-reverse transcriptase</fullName>
    </recommendedName>
</protein>
<feature type="compositionally biased region" description="Polar residues" evidence="1">
    <location>
        <begin position="199"/>
        <end position="222"/>
    </location>
</feature>
<proteinExistence type="predicted"/>
<accession>A0A5E4QTE5</accession>
<keyword evidence="3" id="KW-1185">Reference proteome</keyword>
<evidence type="ECO:0008006" key="4">
    <source>
        <dbReference type="Google" id="ProtNLM"/>
    </source>
</evidence>
<name>A0A5E4QTE5_9NEOP</name>
<organism evidence="2 3">
    <name type="scientific">Leptidea sinapis</name>
    <dbReference type="NCBI Taxonomy" id="189913"/>
    <lineage>
        <taxon>Eukaryota</taxon>
        <taxon>Metazoa</taxon>
        <taxon>Ecdysozoa</taxon>
        <taxon>Arthropoda</taxon>
        <taxon>Hexapoda</taxon>
        <taxon>Insecta</taxon>
        <taxon>Pterygota</taxon>
        <taxon>Neoptera</taxon>
        <taxon>Endopterygota</taxon>
        <taxon>Lepidoptera</taxon>
        <taxon>Glossata</taxon>
        <taxon>Ditrysia</taxon>
        <taxon>Papilionoidea</taxon>
        <taxon>Pieridae</taxon>
        <taxon>Dismorphiinae</taxon>
        <taxon>Leptidea</taxon>
    </lineage>
</organism>
<evidence type="ECO:0000313" key="3">
    <source>
        <dbReference type="Proteomes" id="UP000324832"/>
    </source>
</evidence>
<evidence type="ECO:0000256" key="1">
    <source>
        <dbReference type="SAM" id="MobiDB-lite"/>
    </source>
</evidence>